<dbReference type="HOGENOM" id="CLU_2861298_0_0_0"/>
<evidence type="ECO:0000256" key="1">
    <source>
        <dbReference type="SAM" id="Phobius"/>
    </source>
</evidence>
<protein>
    <submittedName>
        <fullName evidence="2">Uncharacterized protein</fullName>
    </submittedName>
</protein>
<reference evidence="2" key="1">
    <citation type="submission" date="2006-07" db="EMBL/GenBank/DDBJ databases">
        <authorList>
            <person name="Qin X."/>
            <person name="Weinstock G.M."/>
        </authorList>
    </citation>
    <scope>NUCLEOTIDE SEQUENCE [LARGE SCALE GENOMIC DNA]</scope>
    <source>
        <strain evidence="2">ATCC 10953</strain>
    </source>
</reference>
<evidence type="ECO:0000313" key="2">
    <source>
        <dbReference type="EMBL" id="EDK88883.1"/>
    </source>
</evidence>
<accession>A5TVF8</accession>
<keyword evidence="1" id="KW-0812">Transmembrane</keyword>
<dbReference type="Proteomes" id="UP000001921">
    <property type="component" value="Chromosome"/>
</dbReference>
<reference evidence="2" key="2">
    <citation type="submission" date="2007-05" db="EMBL/GenBank/DDBJ databases">
        <title>Genome sequence of Fusobacterium nucleatum subspecies polymorphum - a genetically tractable Fusobacterium.</title>
        <authorList>
            <person name="Karpathy S.E."/>
            <person name="Xiang Q."/>
            <person name="Gioia J."/>
            <person name="Jiang H."/>
            <person name="Liu Y."/>
            <person name="Petrosino J.F."/>
            <person name="Yerrapragada S."/>
            <person name="Fox G.E."/>
            <person name="Kinder Haake S."/>
            <person name="Weinstock G.M."/>
            <person name="Highlander S.K."/>
        </authorList>
    </citation>
    <scope>NUCLEOTIDE SEQUENCE [LARGE SCALE GENOMIC DNA]</scope>
    <source>
        <strain evidence="2">ATCC 10953</strain>
    </source>
</reference>
<feature type="transmembrane region" description="Helical" evidence="1">
    <location>
        <begin position="20"/>
        <end position="38"/>
    </location>
</feature>
<sequence>MYSIRQNYVRKKIGFYSIEIQLLQIFSIIIVPIQTNLYPKMMSLYRENYEKDINFYLKSNFLVI</sequence>
<dbReference type="AlphaFoldDB" id="A5TVF8"/>
<keyword evidence="1" id="KW-1133">Transmembrane helix</keyword>
<dbReference type="EMBL" id="CM000440">
    <property type="protein sequence ID" value="EDK88883.1"/>
    <property type="molecule type" value="Genomic_DNA"/>
</dbReference>
<organism evidence="2">
    <name type="scientific">Fusobacterium polymorphum ATCC 10953</name>
    <dbReference type="NCBI Taxonomy" id="393480"/>
    <lineage>
        <taxon>Bacteria</taxon>
        <taxon>Fusobacteriati</taxon>
        <taxon>Fusobacteriota</taxon>
        <taxon>Fusobacteriia</taxon>
        <taxon>Fusobacteriales</taxon>
        <taxon>Fusobacteriaceae</taxon>
        <taxon>Fusobacterium</taxon>
    </lineage>
</organism>
<name>A5TVF8_FUSNP</name>
<keyword evidence="1" id="KW-0472">Membrane</keyword>
<gene>
    <name evidence="2" type="ORF">FNP_1096</name>
</gene>
<proteinExistence type="predicted"/>